<reference evidence="1" key="1">
    <citation type="submission" date="2023-08" db="EMBL/GenBank/DDBJ databases">
        <title>A de novo genome assembly of Solanum verrucosum Schlechtendal, a Mexican diploid species geographically isolated from the other diploid A-genome species in potato relatives.</title>
        <authorList>
            <person name="Hosaka K."/>
        </authorList>
    </citation>
    <scope>NUCLEOTIDE SEQUENCE</scope>
    <source>
        <tissue evidence="1">Young leaves</tissue>
    </source>
</reference>
<protein>
    <submittedName>
        <fullName evidence="1">Uncharacterized protein</fullName>
    </submittedName>
</protein>
<proteinExistence type="predicted"/>
<dbReference type="Proteomes" id="UP001234989">
    <property type="component" value="Chromosome 9"/>
</dbReference>
<dbReference type="AlphaFoldDB" id="A0AAF0ZMW4"/>
<evidence type="ECO:0000313" key="2">
    <source>
        <dbReference type="Proteomes" id="UP001234989"/>
    </source>
</evidence>
<organism evidence="1 2">
    <name type="scientific">Solanum verrucosum</name>
    <dbReference type="NCBI Taxonomy" id="315347"/>
    <lineage>
        <taxon>Eukaryota</taxon>
        <taxon>Viridiplantae</taxon>
        <taxon>Streptophyta</taxon>
        <taxon>Embryophyta</taxon>
        <taxon>Tracheophyta</taxon>
        <taxon>Spermatophyta</taxon>
        <taxon>Magnoliopsida</taxon>
        <taxon>eudicotyledons</taxon>
        <taxon>Gunneridae</taxon>
        <taxon>Pentapetalae</taxon>
        <taxon>asterids</taxon>
        <taxon>lamiids</taxon>
        <taxon>Solanales</taxon>
        <taxon>Solanaceae</taxon>
        <taxon>Solanoideae</taxon>
        <taxon>Solaneae</taxon>
        <taxon>Solanum</taxon>
    </lineage>
</organism>
<gene>
    <name evidence="1" type="ORF">MTR67_038431</name>
</gene>
<name>A0AAF0ZMW4_SOLVR</name>
<keyword evidence="2" id="KW-1185">Reference proteome</keyword>
<accession>A0AAF0ZMW4</accession>
<sequence length="21" mass="2547">MIRSYMQNSLSVNFGLSLWHY</sequence>
<dbReference type="EMBL" id="CP133620">
    <property type="protein sequence ID" value="WMV45046.1"/>
    <property type="molecule type" value="Genomic_DNA"/>
</dbReference>
<evidence type="ECO:0000313" key="1">
    <source>
        <dbReference type="EMBL" id="WMV45046.1"/>
    </source>
</evidence>